<feature type="region of interest" description="Disordered" evidence="10">
    <location>
        <begin position="149"/>
        <end position="210"/>
    </location>
</feature>
<gene>
    <name evidence="13" type="ORF">B2J93_4467</name>
</gene>
<name>A0A218ZAS5_9HELO</name>
<accession>A0A218ZAS5</accession>
<keyword evidence="14" id="KW-1185">Reference proteome</keyword>
<dbReference type="PANTHER" id="PTHR37540">
    <property type="entry name" value="TRANSCRIPTION FACTOR (ACR-2), PUTATIVE-RELATED-RELATED"/>
    <property type="match status" value="1"/>
</dbReference>
<dbReference type="InterPro" id="IPR008427">
    <property type="entry name" value="Extracellular_membr_CFEM_dom"/>
</dbReference>
<evidence type="ECO:0000256" key="8">
    <source>
        <dbReference type="ARBA" id="ARBA00023288"/>
    </source>
</evidence>
<evidence type="ECO:0000256" key="6">
    <source>
        <dbReference type="ARBA" id="ARBA00022729"/>
    </source>
</evidence>
<keyword evidence="5" id="KW-0472">Membrane</keyword>
<dbReference type="STRING" id="503106.A0A218ZAS5"/>
<keyword evidence="9" id="KW-0408">Iron</keyword>
<keyword evidence="4" id="KW-0964">Secreted</keyword>
<dbReference type="EMBL" id="MZNU01000097">
    <property type="protein sequence ID" value="OWP04653.1"/>
    <property type="molecule type" value="Genomic_DNA"/>
</dbReference>
<dbReference type="Pfam" id="PF05730">
    <property type="entry name" value="CFEM"/>
    <property type="match status" value="1"/>
</dbReference>
<comment type="caution">
    <text evidence="13">The sequence shown here is derived from an EMBL/GenBank/DDBJ whole genome shotgun (WGS) entry which is preliminary data.</text>
</comment>
<comment type="caution">
    <text evidence="9">Lacks conserved residue(s) required for the propagation of feature annotation.</text>
</comment>
<evidence type="ECO:0000256" key="7">
    <source>
        <dbReference type="ARBA" id="ARBA00023157"/>
    </source>
</evidence>
<keyword evidence="6 11" id="KW-0732">Signal</keyword>
<feature type="disulfide bond" evidence="9">
    <location>
        <begin position="39"/>
        <end position="46"/>
    </location>
</feature>
<keyword evidence="5" id="KW-0325">Glycoprotein</keyword>
<comment type="subcellular location">
    <subcellularLocation>
        <location evidence="1">Membrane</location>
        <topology evidence="1">Lipid-anchor</topology>
        <topology evidence="1">GPI-anchor</topology>
    </subcellularLocation>
    <subcellularLocation>
        <location evidence="2">Secreted</location>
    </subcellularLocation>
</comment>
<evidence type="ECO:0000256" key="10">
    <source>
        <dbReference type="SAM" id="MobiDB-lite"/>
    </source>
</evidence>
<dbReference type="AlphaFoldDB" id="A0A218ZAS5"/>
<dbReference type="Pfam" id="PF11951">
    <property type="entry name" value="Fungal_trans_2"/>
    <property type="match status" value="1"/>
</dbReference>
<proteinExistence type="inferred from homology"/>
<dbReference type="PROSITE" id="PS52012">
    <property type="entry name" value="CFEM"/>
    <property type="match status" value="1"/>
</dbReference>
<dbReference type="OrthoDB" id="3469225at2759"/>
<dbReference type="PANTHER" id="PTHR37540:SF5">
    <property type="entry name" value="TRANSCRIPTION FACTOR DOMAIN-CONTAINING PROTEIN"/>
    <property type="match status" value="1"/>
</dbReference>
<reference evidence="13 14" key="1">
    <citation type="submission" date="2017-04" db="EMBL/GenBank/DDBJ databases">
        <title>Draft genome sequence of Marssonina coronaria NL1: causal agent of apple blotch.</title>
        <authorList>
            <person name="Cheng Q."/>
        </authorList>
    </citation>
    <scope>NUCLEOTIDE SEQUENCE [LARGE SCALE GENOMIC DNA]</scope>
    <source>
        <strain evidence="13 14">NL1</strain>
    </source>
</reference>
<feature type="domain" description="CFEM" evidence="12">
    <location>
        <begin position="1"/>
        <end position="111"/>
    </location>
</feature>
<dbReference type="GO" id="GO:0098552">
    <property type="term" value="C:side of membrane"/>
    <property type="evidence" value="ECO:0007669"/>
    <property type="project" value="UniProtKB-KW"/>
</dbReference>
<comment type="similarity">
    <text evidence="3">Belongs to the RBT5 family.</text>
</comment>
<feature type="binding site" description="axial binding residue" evidence="9">
    <location>
        <position position="43"/>
    </location>
    <ligand>
        <name>heme</name>
        <dbReference type="ChEBI" id="CHEBI:30413"/>
    </ligand>
    <ligandPart>
        <name>Fe</name>
        <dbReference type="ChEBI" id="CHEBI:18248"/>
    </ligandPart>
</feature>
<feature type="compositionally biased region" description="Polar residues" evidence="10">
    <location>
        <begin position="235"/>
        <end position="258"/>
    </location>
</feature>
<sequence length="456" mass="47408">MNYSLSGVALLALAGITTAQIPACATKCISDAVASSTPCGPTDVQCQCTNMPAIQQASTPCVLSACGDKALDVLAAAMAQCDAVKSAALSYPADATTAIATTSVKSTSTSVAALTSPASTAPSSYSSAASTYVSSPASINSTSAVIVPTTSANSTPSTPTEVPVSAGSQLNAVTGGPAIAPAASTTLGETAPAPTQPQGFEWIPHGDSTARKRARAHVTRGFRRQKAAEALLSGGKQTSKTTKRASNIGSQESTTTSLVDVATPHPREETKVDMISGQISTRGSPIVLPRSMSHTFPFAEFPVKLSPEKQRLLYHFIFGLVPLSFAGHGRHNRGNYQPVKMIVFKTSLVGEPGFHVLLSAAANDIASMRGLQNSKDGIQHHAIAIRLVNQRISDWKSDFSSECLSSVALLAGLELLFGTPEALNVHMNGLAIMLDLEGGLESIRHTEPQVHAMISW</sequence>
<keyword evidence="7 9" id="KW-1015">Disulfide bond</keyword>
<feature type="compositionally biased region" description="Low complexity" evidence="10">
    <location>
        <begin position="149"/>
        <end position="160"/>
    </location>
</feature>
<keyword evidence="9" id="KW-0479">Metal-binding</keyword>
<feature type="chain" id="PRO_5013030351" evidence="11">
    <location>
        <begin position="20"/>
        <end position="456"/>
    </location>
</feature>
<dbReference type="GO" id="GO:0046872">
    <property type="term" value="F:metal ion binding"/>
    <property type="evidence" value="ECO:0007669"/>
    <property type="project" value="UniProtKB-UniRule"/>
</dbReference>
<evidence type="ECO:0000256" key="11">
    <source>
        <dbReference type="SAM" id="SignalP"/>
    </source>
</evidence>
<evidence type="ECO:0000259" key="12">
    <source>
        <dbReference type="PROSITE" id="PS52012"/>
    </source>
</evidence>
<evidence type="ECO:0000256" key="1">
    <source>
        <dbReference type="ARBA" id="ARBA00004589"/>
    </source>
</evidence>
<evidence type="ECO:0000256" key="3">
    <source>
        <dbReference type="ARBA" id="ARBA00010031"/>
    </source>
</evidence>
<keyword evidence="9" id="KW-0349">Heme</keyword>
<protein>
    <submittedName>
        <fullName evidence="13">Peroxisomal catalase</fullName>
    </submittedName>
</protein>
<feature type="signal peptide" evidence="11">
    <location>
        <begin position="1"/>
        <end position="19"/>
    </location>
</feature>
<evidence type="ECO:0000256" key="4">
    <source>
        <dbReference type="ARBA" id="ARBA00022525"/>
    </source>
</evidence>
<feature type="region of interest" description="Disordered" evidence="10">
    <location>
        <begin position="230"/>
        <end position="259"/>
    </location>
</feature>
<dbReference type="InParanoid" id="A0A218ZAS5"/>
<keyword evidence="5" id="KW-0336">GPI-anchor</keyword>
<dbReference type="GO" id="GO:0005576">
    <property type="term" value="C:extracellular region"/>
    <property type="evidence" value="ECO:0007669"/>
    <property type="project" value="UniProtKB-SubCell"/>
</dbReference>
<evidence type="ECO:0000256" key="9">
    <source>
        <dbReference type="PROSITE-ProRule" id="PRU01356"/>
    </source>
</evidence>
<dbReference type="SMART" id="SM00747">
    <property type="entry name" value="CFEM"/>
    <property type="match status" value="1"/>
</dbReference>
<evidence type="ECO:0000256" key="5">
    <source>
        <dbReference type="ARBA" id="ARBA00022622"/>
    </source>
</evidence>
<dbReference type="InterPro" id="IPR021858">
    <property type="entry name" value="Fun_TF"/>
</dbReference>
<evidence type="ECO:0000256" key="2">
    <source>
        <dbReference type="ARBA" id="ARBA00004613"/>
    </source>
</evidence>
<evidence type="ECO:0000313" key="13">
    <source>
        <dbReference type="EMBL" id="OWP04653.1"/>
    </source>
</evidence>
<dbReference type="Proteomes" id="UP000242519">
    <property type="component" value="Unassembled WGS sequence"/>
</dbReference>
<organism evidence="13 14">
    <name type="scientific">Diplocarpon coronariae</name>
    <dbReference type="NCBI Taxonomy" id="2795749"/>
    <lineage>
        <taxon>Eukaryota</taxon>
        <taxon>Fungi</taxon>
        <taxon>Dikarya</taxon>
        <taxon>Ascomycota</taxon>
        <taxon>Pezizomycotina</taxon>
        <taxon>Leotiomycetes</taxon>
        <taxon>Helotiales</taxon>
        <taxon>Drepanopezizaceae</taxon>
        <taxon>Diplocarpon</taxon>
    </lineage>
</organism>
<evidence type="ECO:0000313" key="14">
    <source>
        <dbReference type="Proteomes" id="UP000242519"/>
    </source>
</evidence>
<keyword evidence="8" id="KW-0449">Lipoprotein</keyword>